<dbReference type="AlphaFoldDB" id="A0A2A4HHH5"/>
<evidence type="ECO:0008006" key="5">
    <source>
        <dbReference type="Google" id="ProtNLM"/>
    </source>
</evidence>
<dbReference type="CDD" id="cd07012">
    <property type="entry name" value="PBP2_Bug_TTT"/>
    <property type="match status" value="1"/>
</dbReference>
<protein>
    <recommendedName>
        <fullName evidence="5">Tripartite tricarboxylate transporter substrate-binding protein</fullName>
    </recommendedName>
</protein>
<dbReference type="Pfam" id="PF03401">
    <property type="entry name" value="TctC"/>
    <property type="match status" value="1"/>
</dbReference>
<keyword evidence="4" id="KW-1185">Reference proteome</keyword>
<feature type="chain" id="PRO_5012224021" description="Tripartite tricarboxylate transporter substrate-binding protein" evidence="2">
    <location>
        <begin position="25"/>
        <end position="316"/>
    </location>
</feature>
<name>A0A2A4HHH5_9GAMM</name>
<dbReference type="RefSeq" id="WP_096654772.1">
    <property type="nucleotide sequence ID" value="NZ_NWUX01000029.1"/>
</dbReference>
<dbReference type="Proteomes" id="UP000218677">
    <property type="component" value="Unassembled WGS sequence"/>
</dbReference>
<dbReference type="InterPro" id="IPR042100">
    <property type="entry name" value="Bug_dom1"/>
</dbReference>
<evidence type="ECO:0000256" key="2">
    <source>
        <dbReference type="SAM" id="SignalP"/>
    </source>
</evidence>
<evidence type="ECO:0000313" key="4">
    <source>
        <dbReference type="Proteomes" id="UP000218677"/>
    </source>
</evidence>
<accession>A0A2A4HHH5</accession>
<dbReference type="PIRSF" id="PIRSF017082">
    <property type="entry name" value="YflP"/>
    <property type="match status" value="1"/>
</dbReference>
<dbReference type="Gene3D" id="3.40.190.10">
    <property type="entry name" value="Periplasmic binding protein-like II"/>
    <property type="match status" value="1"/>
</dbReference>
<proteinExistence type="inferred from homology"/>
<dbReference type="PANTHER" id="PTHR42928">
    <property type="entry name" value="TRICARBOXYLATE-BINDING PROTEIN"/>
    <property type="match status" value="1"/>
</dbReference>
<gene>
    <name evidence="3" type="ORF">CPA45_20350</name>
</gene>
<dbReference type="EMBL" id="NWUX01000029">
    <property type="protein sequence ID" value="PCF93799.1"/>
    <property type="molecule type" value="Genomic_DNA"/>
</dbReference>
<dbReference type="PANTHER" id="PTHR42928:SF5">
    <property type="entry name" value="BLR1237 PROTEIN"/>
    <property type="match status" value="1"/>
</dbReference>
<evidence type="ECO:0000256" key="1">
    <source>
        <dbReference type="ARBA" id="ARBA00006987"/>
    </source>
</evidence>
<comment type="similarity">
    <text evidence="1">Belongs to the UPF0065 (bug) family.</text>
</comment>
<dbReference type="InterPro" id="IPR005064">
    <property type="entry name" value="BUG"/>
</dbReference>
<dbReference type="Gene3D" id="3.40.190.150">
    <property type="entry name" value="Bordetella uptake gene, domain 1"/>
    <property type="match status" value="1"/>
</dbReference>
<feature type="signal peptide" evidence="2">
    <location>
        <begin position="1"/>
        <end position="24"/>
    </location>
</feature>
<sequence length="316" mass="34457">MTLKSLFTTAALAAAFSIPAFATAADNYPNKPIEFIVPWGPGGGSDLLMRLVSRHLEKELGQAIPVINMPGASGTVGLREASRRDNDGYTITQIHEGLLIAHHSGVTELNWDDFDAVSMMTSDNSVIVVNADTGWETLDDMLEDVTSRPGEYRMGVTLGGIPHLWAVQFEESTNTQFGYVGYEGTGERLRALAGGHITVAIEDYFSARAFVENGDMNVLAAATNERIEELPDIPTLQELGHDLEFLVTRGIVVPKGTPESVIATLESALANVAESEDFQTDIENVGGSVRYLNREDYIAYLERNNEIIENNAHLLD</sequence>
<dbReference type="SUPFAM" id="SSF53850">
    <property type="entry name" value="Periplasmic binding protein-like II"/>
    <property type="match status" value="1"/>
</dbReference>
<evidence type="ECO:0000313" key="3">
    <source>
        <dbReference type="EMBL" id="PCF93799.1"/>
    </source>
</evidence>
<dbReference type="OrthoDB" id="5171643at2"/>
<organism evidence="3 4">
    <name type="scientific">Vreelandella nigrificans</name>
    <dbReference type="NCBI Taxonomy" id="2042704"/>
    <lineage>
        <taxon>Bacteria</taxon>
        <taxon>Pseudomonadati</taxon>
        <taxon>Pseudomonadota</taxon>
        <taxon>Gammaproteobacteria</taxon>
        <taxon>Oceanospirillales</taxon>
        <taxon>Halomonadaceae</taxon>
        <taxon>Vreelandella</taxon>
    </lineage>
</organism>
<keyword evidence="2" id="KW-0732">Signal</keyword>
<reference evidence="4" key="1">
    <citation type="submission" date="2017-09" db="EMBL/GenBank/DDBJ databases">
        <authorList>
            <person name="Cho G.-S."/>
            <person name="Oguntoyinbo F.A."/>
            <person name="Cnockaert M."/>
            <person name="Kabisch J."/>
            <person name="Neve H."/>
            <person name="Bockelmann W."/>
            <person name="Wenning M."/>
            <person name="Franz C.M."/>
            <person name="Vandamme P."/>
        </authorList>
    </citation>
    <scope>NUCLEOTIDE SEQUENCE [LARGE SCALE GENOMIC DNA]</scope>
    <source>
        <strain evidence="4">MBT G8648</strain>
    </source>
</reference>
<comment type="caution">
    <text evidence="3">The sequence shown here is derived from an EMBL/GenBank/DDBJ whole genome shotgun (WGS) entry which is preliminary data.</text>
</comment>